<sequence length="734" mass="78378">MFTIRKFGFRVARERALEWRNKRREKAMQESSGRRSRPPTHANATMLLEPTPSAVSAPASAVSPSYSTSTCASTPSPSASPAAAVVPASAAAAGASSGSDALPVGSAGGTAAASSGGGSGSVEVMRSAVCHILRNLQQCISRILTSERASGADEQLAVDIHKWSQAVYVQLDLFSSFAQLACESRHPDAEALVSEMLMPYLRLFAHCIRLNKLPSQLPEEYQLLLLDALCILGTPDTAGKVELQQQQQEEALRGAAALMLPDTNADLLSLPPTPDATTPSGAASALAVSPAALATPHAGGLSMDAAAAEMAERARLMLTKVSVEAVLCLSGGCSLAAARVLLLLLHANAAFPESLQEQQRWHQCLVDYLLERCLVARRGRLAHFRIRELRISTCGTAGLSPRDGYDEESSVFKLHEQQFSVLGKVGKSAGASACSEGDVRRQSATVLSSTLSFGLAAGGVPPSLMRRLGSLSCPLPIGLLGAAFEDLVLWLETAHIRHLSRLQREEKLGKKGDGWWARFIQYCKDARLKVEASHSEDTATSRLALLRGMTNLAIKYQYEDALMENRLEGISDAGASTSRGQPMPTQHQQQTEDADAAAIVKLLHAPLNEALAALHLPPLLACESSVGETLAALQAIAARTGADTAVAGEDDCLTEEEARELLQQLPVLLGAPQGGPPGGKSPWRDFERRFASALRVLHVMELQRTQDTINEALERMQLLTADPRTDHRLARVGF</sequence>
<keyword evidence="4" id="KW-1185">Reference proteome</keyword>
<dbReference type="AlphaFoldDB" id="A0A1D3CS66"/>
<evidence type="ECO:0000313" key="4">
    <source>
        <dbReference type="Proteomes" id="UP000095192"/>
    </source>
</evidence>
<evidence type="ECO:0000313" key="3">
    <source>
        <dbReference type="EMBL" id="OEH74040.1"/>
    </source>
</evidence>
<evidence type="ECO:0000259" key="2">
    <source>
        <dbReference type="Pfam" id="PF14733"/>
    </source>
</evidence>
<name>A0A1D3CS66_9EIME</name>
<accession>A0A1D3CS66</accession>
<dbReference type="PANTHER" id="PTHR15924">
    <property type="entry name" value="CLE"/>
    <property type="match status" value="1"/>
</dbReference>
<reference evidence="3 4" key="1">
    <citation type="journal article" date="2016" name="BMC Genomics">
        <title>Comparative genomics reveals Cyclospora cayetanensis possesses coccidia-like metabolism and invasion components but unique surface antigens.</title>
        <authorList>
            <person name="Liu S."/>
            <person name="Wang L."/>
            <person name="Zheng H."/>
            <person name="Xu Z."/>
            <person name="Roellig D.M."/>
            <person name="Li N."/>
            <person name="Frace M.A."/>
            <person name="Tang K."/>
            <person name="Arrowood M.J."/>
            <person name="Moss D.M."/>
            <person name="Zhang L."/>
            <person name="Feng Y."/>
            <person name="Xiao L."/>
        </authorList>
    </citation>
    <scope>NUCLEOTIDE SEQUENCE [LARGE SCALE GENOMIC DNA]</scope>
    <source>
        <strain evidence="3 4">CHN_HEN01</strain>
    </source>
</reference>
<organism evidence="3 4">
    <name type="scientific">Cyclospora cayetanensis</name>
    <dbReference type="NCBI Taxonomy" id="88456"/>
    <lineage>
        <taxon>Eukaryota</taxon>
        <taxon>Sar</taxon>
        <taxon>Alveolata</taxon>
        <taxon>Apicomplexa</taxon>
        <taxon>Conoidasida</taxon>
        <taxon>Coccidia</taxon>
        <taxon>Eucoccidiorida</taxon>
        <taxon>Eimeriorina</taxon>
        <taxon>Eimeriidae</taxon>
        <taxon>Cyclospora</taxon>
    </lineage>
</organism>
<dbReference type="InterPro" id="IPR028078">
    <property type="entry name" value="ACDC"/>
</dbReference>
<dbReference type="Proteomes" id="UP000095192">
    <property type="component" value="Unassembled WGS sequence"/>
</dbReference>
<feature type="domain" description="AP2-coincident C-terminal" evidence="2">
    <location>
        <begin position="122"/>
        <end position="229"/>
    </location>
</feature>
<comment type="caution">
    <text evidence="3">The sequence shown here is derived from an EMBL/GenBank/DDBJ whole genome shotgun (WGS) entry which is preliminary data.</text>
</comment>
<dbReference type="InParanoid" id="A0A1D3CS66"/>
<proteinExistence type="predicted"/>
<dbReference type="Pfam" id="PF10036">
    <property type="entry name" value="RLL"/>
    <property type="match status" value="1"/>
</dbReference>
<gene>
    <name evidence="3" type="ORF">cyc_06778</name>
</gene>
<dbReference type="VEuPathDB" id="ToxoDB:LOC34622870"/>
<dbReference type="EMBL" id="JROU02002153">
    <property type="protein sequence ID" value="OEH74040.1"/>
    <property type="molecule type" value="Genomic_DNA"/>
</dbReference>
<feature type="region of interest" description="Disordered" evidence="1">
    <location>
        <begin position="22"/>
        <end position="44"/>
    </location>
</feature>
<dbReference type="InterPro" id="IPR019265">
    <property type="entry name" value="RTRAF"/>
</dbReference>
<dbReference type="Pfam" id="PF14733">
    <property type="entry name" value="ACDC"/>
    <property type="match status" value="1"/>
</dbReference>
<evidence type="ECO:0000256" key="1">
    <source>
        <dbReference type="SAM" id="MobiDB-lite"/>
    </source>
</evidence>
<dbReference type="VEuPathDB" id="ToxoDB:cyc_06778"/>
<feature type="region of interest" description="Disordered" evidence="1">
    <location>
        <begin position="97"/>
        <end position="118"/>
    </location>
</feature>
<protein>
    <recommendedName>
        <fullName evidence="2">AP2-coincident C-terminal domain-containing protein</fullName>
    </recommendedName>
</protein>